<dbReference type="AlphaFoldDB" id="A0A2K5X436"/>
<feature type="compositionally biased region" description="Basic residues" evidence="13">
    <location>
        <begin position="77"/>
        <end position="86"/>
    </location>
</feature>
<evidence type="ECO:0000256" key="5">
    <source>
        <dbReference type="ARBA" id="ARBA00022771"/>
    </source>
</evidence>
<keyword evidence="4" id="KW-0677">Repeat</keyword>
<dbReference type="GO" id="GO:0000122">
    <property type="term" value="P:negative regulation of transcription by RNA polymerase II"/>
    <property type="evidence" value="ECO:0007669"/>
    <property type="project" value="Ensembl"/>
</dbReference>
<comment type="similarity">
    <text evidence="11">Belongs to the Sp1 C2H2-type zinc-finger protein family.</text>
</comment>
<feature type="region of interest" description="Disordered" evidence="13">
    <location>
        <begin position="167"/>
        <end position="198"/>
    </location>
</feature>
<feature type="compositionally biased region" description="Polar residues" evidence="13">
    <location>
        <begin position="11"/>
        <end position="22"/>
    </location>
</feature>
<dbReference type="GO" id="GO:2000045">
    <property type="term" value="P:regulation of G1/S transition of mitotic cell cycle"/>
    <property type="evidence" value="ECO:0007669"/>
    <property type="project" value="Ensembl"/>
</dbReference>
<evidence type="ECO:0000256" key="6">
    <source>
        <dbReference type="ARBA" id="ARBA00022833"/>
    </source>
</evidence>
<comment type="subcellular location">
    <subcellularLocation>
        <location evidence="1">Nucleus</location>
    </subcellularLocation>
</comment>
<protein>
    <submittedName>
        <fullName evidence="15">KLF transcription factor 11</fullName>
    </submittedName>
</protein>
<evidence type="ECO:0000259" key="14">
    <source>
        <dbReference type="PROSITE" id="PS50157"/>
    </source>
</evidence>
<evidence type="ECO:0000256" key="13">
    <source>
        <dbReference type="SAM" id="MobiDB-lite"/>
    </source>
</evidence>
<reference evidence="15" key="3">
    <citation type="submission" date="2025-09" db="UniProtKB">
        <authorList>
            <consortium name="Ensembl"/>
        </authorList>
    </citation>
    <scope>IDENTIFICATION</scope>
</reference>
<evidence type="ECO:0000256" key="11">
    <source>
        <dbReference type="ARBA" id="ARBA00038409"/>
    </source>
</evidence>
<evidence type="ECO:0000256" key="10">
    <source>
        <dbReference type="ARBA" id="ARBA00023242"/>
    </source>
</evidence>
<feature type="compositionally biased region" description="Pro residues" evidence="13">
    <location>
        <begin position="93"/>
        <end position="106"/>
    </location>
</feature>
<evidence type="ECO:0000256" key="1">
    <source>
        <dbReference type="ARBA" id="ARBA00004123"/>
    </source>
</evidence>
<dbReference type="FunFam" id="3.30.160.60:FF:000205">
    <property type="entry name" value="Putative Krueppel-like factor 10"/>
    <property type="match status" value="1"/>
</dbReference>
<evidence type="ECO:0000256" key="3">
    <source>
        <dbReference type="ARBA" id="ARBA00022723"/>
    </source>
</evidence>
<keyword evidence="16" id="KW-1185">Reference proteome</keyword>
<dbReference type="PROSITE" id="PS00028">
    <property type="entry name" value="ZINC_FINGER_C2H2_1"/>
    <property type="match status" value="3"/>
</dbReference>
<evidence type="ECO:0000256" key="4">
    <source>
        <dbReference type="ARBA" id="ARBA00022737"/>
    </source>
</evidence>
<dbReference type="VEuPathDB" id="HostDB:ENSMFAG00000039490"/>
<evidence type="ECO:0000256" key="12">
    <source>
        <dbReference type="PROSITE-ProRule" id="PRU00042"/>
    </source>
</evidence>
<keyword evidence="5 12" id="KW-0863">Zinc-finger</keyword>
<dbReference type="InterPro" id="IPR013087">
    <property type="entry name" value="Znf_C2H2_type"/>
</dbReference>
<feature type="domain" description="C2H2-type" evidence="14">
    <location>
        <begin position="688"/>
        <end position="715"/>
    </location>
</feature>
<dbReference type="SUPFAM" id="SSF57667">
    <property type="entry name" value="beta-beta-alpha zinc fingers"/>
    <property type="match status" value="2"/>
</dbReference>
<feature type="compositionally biased region" description="Basic and acidic residues" evidence="13">
    <location>
        <begin position="23"/>
        <end position="32"/>
    </location>
</feature>
<dbReference type="SMART" id="SM00355">
    <property type="entry name" value="ZnF_C2H2"/>
    <property type="match status" value="3"/>
</dbReference>
<dbReference type="FunFam" id="3.30.160.60:FF:000018">
    <property type="entry name" value="Krueppel-like factor 15"/>
    <property type="match status" value="1"/>
</dbReference>
<dbReference type="GeneTree" id="ENSGT00940000155982"/>
<dbReference type="Proteomes" id="UP000233100">
    <property type="component" value="Chromosome 13"/>
</dbReference>
<dbReference type="STRING" id="9541.ENSMFAP00000044246"/>
<dbReference type="InterPro" id="IPR036236">
    <property type="entry name" value="Znf_C2H2_sf"/>
</dbReference>
<keyword evidence="2" id="KW-0678">Repressor</keyword>
<evidence type="ECO:0000256" key="7">
    <source>
        <dbReference type="ARBA" id="ARBA00023015"/>
    </source>
</evidence>
<sequence length="746" mass="80283">MQECRLEPASFPTSQVMGSLQRNEGRVTEIKTTKAGLKPLGGSPLPTDSAGGARGGSYKRGPPSPHRVRTPPWDFPRRRRRRRRRAAFSAPRAPRPFPYFPGPQAPPLSDQNTCRVPPCPITPRPGSDHAAPRGAHWPAGHGPGAEWLAAAGPTDGGRGVFWFASAPARRPLPPQPPAPPRREGRAGQSRAGGRGACRPQKLRVAATVAHRARAAAAAPSLRPRPLCCSRLPGTMHTPDSAGPDDARAVDIMDICESILERKRHDSERSTCSILEQTDMEAVEALVCMSSWGQRSQKGDLLRIRPLTPVSDSGDVTTTVHMDAATPELPKDFHSLSTLCITPPQSPDLMEPSTRTPVSPQVTDSKACTATDVLQSSAIAATALSRGAERDLLGLEPVPSSPCRAMGTSVIRHTGESPAACFPTSQTPDCRLPDSREGEEQFLGHFETLQDTHLTDTLLNTNLVSCQPCLHKSGGLLLTDKGQQAGWPVAVQTCSPKNYENDLPRKTTPLISVSVPAPPVLCQMIPVTGQSGMLPAFLKPPPQLSVGTVRPILAQAAPAPQPVFVGPPVPQGAVMLVLPQGALPPPAPCAASVMAAGNTKLLPLAPAPVFIASSQNCVPQVDFSRRRNYVCSFPGCRKTYFKSSHLKAHLRTHTGEKPFHCSWDGCDKKFARSDELSRHRRTHTGEKKFVCPVCDRRFMRSDHLTKHARRHMTTKKIPGWQAEVGKLNRIASAESPGSPLFTMPASA</sequence>
<evidence type="ECO:0000256" key="8">
    <source>
        <dbReference type="ARBA" id="ARBA00023125"/>
    </source>
</evidence>
<dbReference type="GO" id="GO:0043065">
    <property type="term" value="P:positive regulation of apoptotic process"/>
    <property type="evidence" value="ECO:0007669"/>
    <property type="project" value="Ensembl"/>
</dbReference>
<evidence type="ECO:0000313" key="15">
    <source>
        <dbReference type="Ensembl" id="ENSMFAP00000044246.2"/>
    </source>
</evidence>
<keyword evidence="3" id="KW-0479">Metal-binding</keyword>
<dbReference type="PANTHER" id="PTHR23235">
    <property type="entry name" value="KRUEPPEL-LIKE TRANSCRIPTION FACTOR"/>
    <property type="match status" value="1"/>
</dbReference>
<dbReference type="GO" id="GO:0000978">
    <property type="term" value="F:RNA polymerase II cis-regulatory region sequence-specific DNA binding"/>
    <property type="evidence" value="ECO:0007669"/>
    <property type="project" value="TreeGrafter"/>
</dbReference>
<keyword evidence="6" id="KW-0862">Zinc</keyword>
<evidence type="ECO:0000313" key="16">
    <source>
        <dbReference type="Proteomes" id="UP000233100"/>
    </source>
</evidence>
<feature type="region of interest" description="Disordered" evidence="13">
    <location>
        <begin position="1"/>
        <end position="132"/>
    </location>
</feature>
<name>A0A2K5X436_MACFA</name>
<evidence type="ECO:0000256" key="2">
    <source>
        <dbReference type="ARBA" id="ARBA00022491"/>
    </source>
</evidence>
<keyword evidence="8" id="KW-0238">DNA-binding</keyword>
<dbReference type="Pfam" id="PF00096">
    <property type="entry name" value="zf-C2H2"/>
    <property type="match status" value="3"/>
</dbReference>
<keyword evidence="7" id="KW-0805">Transcription regulation</keyword>
<feature type="compositionally biased region" description="Pro residues" evidence="13">
    <location>
        <begin position="170"/>
        <end position="179"/>
    </location>
</feature>
<dbReference type="GO" id="GO:0016604">
    <property type="term" value="C:nuclear body"/>
    <property type="evidence" value="ECO:0007669"/>
    <property type="project" value="Ensembl"/>
</dbReference>
<keyword evidence="10" id="KW-0539">Nucleus</keyword>
<dbReference type="GO" id="GO:0008270">
    <property type="term" value="F:zinc ion binding"/>
    <property type="evidence" value="ECO:0007669"/>
    <property type="project" value="UniProtKB-KW"/>
</dbReference>
<dbReference type="PROSITE" id="PS50157">
    <property type="entry name" value="ZINC_FINGER_C2H2_2"/>
    <property type="match status" value="3"/>
</dbReference>
<dbReference type="GO" id="GO:0005829">
    <property type="term" value="C:cytosol"/>
    <property type="evidence" value="ECO:0007669"/>
    <property type="project" value="Ensembl"/>
</dbReference>
<accession>A0A2K5X436</accession>
<dbReference type="Bgee" id="ENSMFAG00000039490">
    <property type="expression patterns" value="Expressed in lung and 13 other cell types or tissues"/>
</dbReference>
<reference evidence="15 16" key="1">
    <citation type="submission" date="2013-03" db="EMBL/GenBank/DDBJ databases">
        <authorList>
            <person name="Warren W."/>
            <person name="Wilson R.K."/>
        </authorList>
    </citation>
    <scope>NUCLEOTIDE SEQUENCE</scope>
</reference>
<dbReference type="PANTHER" id="PTHR23235:SF65">
    <property type="entry name" value="KRUEPPEL-LIKE FACTOR 11"/>
    <property type="match status" value="1"/>
</dbReference>
<dbReference type="GO" id="GO:0000981">
    <property type="term" value="F:DNA-binding transcription factor activity, RNA polymerase II-specific"/>
    <property type="evidence" value="ECO:0007669"/>
    <property type="project" value="Ensembl"/>
</dbReference>
<proteinExistence type="inferred from homology"/>
<gene>
    <name evidence="15" type="primary">KLF11</name>
</gene>
<evidence type="ECO:0000256" key="9">
    <source>
        <dbReference type="ARBA" id="ARBA00023163"/>
    </source>
</evidence>
<dbReference type="FunFam" id="3.30.160.60:FF:000134">
    <property type="entry name" value="Krueppel-like factor 11"/>
    <property type="match status" value="1"/>
</dbReference>
<dbReference type="Ensembl" id="ENSMFAT00000018540.2">
    <property type="protein sequence ID" value="ENSMFAP00000044246.2"/>
    <property type="gene ID" value="ENSMFAG00000039490.2"/>
</dbReference>
<organism evidence="15 16">
    <name type="scientific">Macaca fascicularis</name>
    <name type="common">Crab-eating macaque</name>
    <name type="synonym">Cynomolgus monkey</name>
    <dbReference type="NCBI Taxonomy" id="9541"/>
    <lineage>
        <taxon>Eukaryota</taxon>
        <taxon>Metazoa</taxon>
        <taxon>Chordata</taxon>
        <taxon>Craniata</taxon>
        <taxon>Vertebrata</taxon>
        <taxon>Euteleostomi</taxon>
        <taxon>Mammalia</taxon>
        <taxon>Eutheria</taxon>
        <taxon>Euarchontoglires</taxon>
        <taxon>Primates</taxon>
        <taxon>Haplorrhini</taxon>
        <taxon>Catarrhini</taxon>
        <taxon>Cercopithecidae</taxon>
        <taxon>Cercopithecinae</taxon>
        <taxon>Macaca</taxon>
    </lineage>
</organism>
<dbReference type="GO" id="GO:0008285">
    <property type="term" value="P:negative regulation of cell population proliferation"/>
    <property type="evidence" value="ECO:0007669"/>
    <property type="project" value="Ensembl"/>
</dbReference>
<dbReference type="GO" id="GO:0005925">
    <property type="term" value="C:focal adhesion"/>
    <property type="evidence" value="ECO:0007669"/>
    <property type="project" value="Ensembl"/>
</dbReference>
<dbReference type="Gene3D" id="3.30.160.60">
    <property type="entry name" value="Classic Zinc Finger"/>
    <property type="match status" value="3"/>
</dbReference>
<keyword evidence="9" id="KW-0804">Transcription</keyword>
<feature type="domain" description="C2H2-type" evidence="14">
    <location>
        <begin position="628"/>
        <end position="657"/>
    </location>
</feature>
<reference evidence="15" key="2">
    <citation type="submission" date="2025-08" db="UniProtKB">
        <authorList>
            <consortium name="Ensembl"/>
        </authorList>
    </citation>
    <scope>IDENTIFICATION</scope>
</reference>
<feature type="compositionally biased region" description="Polar residues" evidence="13">
    <location>
        <begin position="352"/>
        <end position="361"/>
    </location>
</feature>
<feature type="region of interest" description="Disordered" evidence="13">
    <location>
        <begin position="342"/>
        <end position="361"/>
    </location>
</feature>
<feature type="domain" description="C2H2-type" evidence="14">
    <location>
        <begin position="658"/>
        <end position="687"/>
    </location>
</feature>
<dbReference type="CDD" id="cd21584">
    <property type="entry name" value="KLF11_N"/>
    <property type="match status" value="1"/>
</dbReference>